<sequence>MSVAPLPRFTPEEYLALERAADHRSELINGELYAMAGVSFEHTLIVTNLGAALHTGLRGRPCTTHLNDLRLSVPDTRLYTYPDALVICDEPIFVDDQFDTITNPIALFEVLSPSTEAYDRGAKFAHYRRLASLKYYVLISQAEPLVERYERQESNTWLLTELRGLETTLELPALHVSIPLSELYERIVFREPTD</sequence>
<comment type="caution">
    <text evidence="2">The sequence shown here is derived from an EMBL/GenBank/DDBJ whole genome shotgun (WGS) entry which is preliminary data.</text>
</comment>
<dbReference type="PANTHER" id="PTHR36558">
    <property type="entry name" value="GLR1098 PROTEIN"/>
    <property type="match status" value="1"/>
</dbReference>
<proteinExistence type="predicted"/>
<keyword evidence="2" id="KW-0540">Nuclease</keyword>
<gene>
    <name evidence="2" type="ORF">HNQ39_002669</name>
</gene>
<feature type="domain" description="Putative restriction endonuclease" evidence="1">
    <location>
        <begin position="11"/>
        <end position="175"/>
    </location>
</feature>
<dbReference type="Gene3D" id="3.90.1570.10">
    <property type="entry name" value="tt1808, chain A"/>
    <property type="match status" value="1"/>
</dbReference>
<dbReference type="SUPFAM" id="SSF52980">
    <property type="entry name" value="Restriction endonuclease-like"/>
    <property type="match status" value="1"/>
</dbReference>
<evidence type="ECO:0000313" key="3">
    <source>
        <dbReference type="Proteomes" id="UP000520814"/>
    </source>
</evidence>
<dbReference type="AlphaFoldDB" id="A0A7W9SRS9"/>
<name>A0A7W9SRS9_ARMRO</name>
<accession>A0A7W9SRS9</accession>
<dbReference type="GO" id="GO:0004519">
    <property type="term" value="F:endonuclease activity"/>
    <property type="evidence" value="ECO:0007669"/>
    <property type="project" value="UniProtKB-KW"/>
</dbReference>
<organism evidence="2 3">
    <name type="scientific">Armatimonas rosea</name>
    <dbReference type="NCBI Taxonomy" id="685828"/>
    <lineage>
        <taxon>Bacteria</taxon>
        <taxon>Bacillati</taxon>
        <taxon>Armatimonadota</taxon>
        <taxon>Armatimonadia</taxon>
        <taxon>Armatimonadales</taxon>
        <taxon>Armatimonadaceae</taxon>
        <taxon>Armatimonas</taxon>
    </lineage>
</organism>
<dbReference type="EMBL" id="JACHGW010000002">
    <property type="protein sequence ID" value="MBB6050878.1"/>
    <property type="molecule type" value="Genomic_DNA"/>
</dbReference>
<reference evidence="2 3" key="1">
    <citation type="submission" date="2020-08" db="EMBL/GenBank/DDBJ databases">
        <title>Genomic Encyclopedia of Type Strains, Phase IV (KMG-IV): sequencing the most valuable type-strain genomes for metagenomic binning, comparative biology and taxonomic classification.</title>
        <authorList>
            <person name="Goeker M."/>
        </authorList>
    </citation>
    <scope>NUCLEOTIDE SEQUENCE [LARGE SCALE GENOMIC DNA]</scope>
    <source>
        <strain evidence="2 3">DSM 23562</strain>
    </source>
</reference>
<dbReference type="InterPro" id="IPR011335">
    <property type="entry name" value="Restrct_endonuc-II-like"/>
</dbReference>
<dbReference type="InterPro" id="IPR012296">
    <property type="entry name" value="Nuclease_put_TT1808"/>
</dbReference>
<dbReference type="InterPro" id="IPR008538">
    <property type="entry name" value="Uma2"/>
</dbReference>
<keyword evidence="2" id="KW-0255">Endonuclease</keyword>
<keyword evidence="3" id="KW-1185">Reference proteome</keyword>
<dbReference type="RefSeq" id="WP_184196624.1">
    <property type="nucleotide sequence ID" value="NZ_JACHGW010000002.1"/>
</dbReference>
<dbReference type="PANTHER" id="PTHR36558:SF1">
    <property type="entry name" value="RESTRICTION ENDONUCLEASE DOMAIN-CONTAINING PROTEIN-RELATED"/>
    <property type="match status" value="1"/>
</dbReference>
<keyword evidence="2" id="KW-0378">Hydrolase</keyword>
<protein>
    <submittedName>
        <fullName evidence="2">Uma2 family endonuclease</fullName>
    </submittedName>
</protein>
<dbReference type="Proteomes" id="UP000520814">
    <property type="component" value="Unassembled WGS sequence"/>
</dbReference>
<evidence type="ECO:0000259" key="1">
    <source>
        <dbReference type="Pfam" id="PF05685"/>
    </source>
</evidence>
<dbReference type="Pfam" id="PF05685">
    <property type="entry name" value="Uma2"/>
    <property type="match status" value="1"/>
</dbReference>
<dbReference type="CDD" id="cd06260">
    <property type="entry name" value="DUF820-like"/>
    <property type="match status" value="1"/>
</dbReference>
<evidence type="ECO:0000313" key="2">
    <source>
        <dbReference type="EMBL" id="MBB6050878.1"/>
    </source>
</evidence>